<proteinExistence type="predicted"/>
<feature type="domain" description="HTH deoR-type" evidence="5">
    <location>
        <begin position="4"/>
        <end position="59"/>
    </location>
</feature>
<protein>
    <submittedName>
        <fullName evidence="6">YafY family transcriptional regulator</fullName>
    </submittedName>
</protein>
<dbReference type="InterPro" id="IPR013196">
    <property type="entry name" value="HTH_11"/>
</dbReference>
<evidence type="ECO:0000259" key="5">
    <source>
        <dbReference type="PROSITE" id="PS51000"/>
    </source>
</evidence>
<dbReference type="PANTHER" id="PTHR34580:SF3">
    <property type="entry name" value="PROTEIN PAFB"/>
    <property type="match status" value="1"/>
</dbReference>
<evidence type="ECO:0000256" key="4">
    <source>
        <dbReference type="SAM" id="MobiDB-lite"/>
    </source>
</evidence>
<gene>
    <name evidence="6" type="ORF">F8O01_13510</name>
</gene>
<dbReference type="PROSITE" id="PS51000">
    <property type="entry name" value="HTH_DEOR_2"/>
    <property type="match status" value="1"/>
</dbReference>
<accession>A0A7J5BP70</accession>
<name>A0A7J5BP70_9MICO</name>
<dbReference type="AlphaFoldDB" id="A0A7J5BP70"/>
<evidence type="ECO:0000313" key="6">
    <source>
        <dbReference type="EMBL" id="KAB1654564.1"/>
    </source>
</evidence>
<keyword evidence="1" id="KW-0805">Transcription regulation</keyword>
<keyword evidence="7" id="KW-1185">Reference proteome</keyword>
<comment type="caution">
    <text evidence="6">The sequence shown here is derived from an EMBL/GenBank/DDBJ whole genome shotgun (WGS) entry which is preliminary data.</text>
</comment>
<dbReference type="Pfam" id="PF08279">
    <property type="entry name" value="HTH_11"/>
    <property type="match status" value="1"/>
</dbReference>
<dbReference type="GO" id="GO:0003700">
    <property type="term" value="F:DNA-binding transcription factor activity"/>
    <property type="evidence" value="ECO:0007669"/>
    <property type="project" value="InterPro"/>
</dbReference>
<dbReference type="InterPro" id="IPR036388">
    <property type="entry name" value="WH-like_DNA-bd_sf"/>
</dbReference>
<dbReference type="InterPro" id="IPR036390">
    <property type="entry name" value="WH_DNA-bd_sf"/>
</dbReference>
<dbReference type="PROSITE" id="PS52050">
    <property type="entry name" value="WYL"/>
    <property type="match status" value="1"/>
</dbReference>
<keyword evidence="3" id="KW-0804">Transcription</keyword>
<dbReference type="EMBL" id="WBJZ01000018">
    <property type="protein sequence ID" value="KAB1654564.1"/>
    <property type="molecule type" value="Genomic_DNA"/>
</dbReference>
<dbReference type="SUPFAM" id="SSF46785">
    <property type="entry name" value="Winged helix' DNA-binding domain"/>
    <property type="match status" value="1"/>
</dbReference>
<dbReference type="InterPro" id="IPR051534">
    <property type="entry name" value="CBASS_pafABC_assoc_protein"/>
</dbReference>
<evidence type="ECO:0000313" key="7">
    <source>
        <dbReference type="Proteomes" id="UP000467240"/>
    </source>
</evidence>
<evidence type="ECO:0000256" key="2">
    <source>
        <dbReference type="ARBA" id="ARBA00023125"/>
    </source>
</evidence>
<dbReference type="RefSeq" id="WP_158041480.1">
    <property type="nucleotide sequence ID" value="NZ_JACCFV010000001.1"/>
</dbReference>
<dbReference type="Pfam" id="PF13280">
    <property type="entry name" value="WYL"/>
    <property type="match status" value="1"/>
</dbReference>
<keyword evidence="2" id="KW-0238">DNA-binding</keyword>
<dbReference type="InterPro" id="IPR018356">
    <property type="entry name" value="Tscrpt_reg_HTH_DeoR_CS"/>
</dbReference>
<evidence type="ECO:0000256" key="1">
    <source>
        <dbReference type="ARBA" id="ARBA00023015"/>
    </source>
</evidence>
<dbReference type="OrthoDB" id="8555652at2"/>
<sequence length="342" mass="37685">MSDTTTRALELLNLLQTHRHWLGPELAERLGVTERTVRRDVERLRTLGYRIESSSGATGGYRLEAGSALPPLLLNDEEAVAMAVGLRLAAAQRLLAGPDTTLTALAKLEQVLPGPLRRRVNALTSTMHPVATGQGAPVSPDVLGDLALACRDHERIRFDYTAADGADTRRFVEPHLLAPARRNWYLIAWDLDRGAWRTLRVDRIGTLDRTRTTFSPRPLSEDEAEELILIATSMYRQRVEAEVVMSLPLDDVVAHFGAWAEGASAEDEAHTRWPLGGADWREALYGMLYVPEGVEFTTDLPEPHRAAMRESLVRVLRALDAAPPEPRADGADDAGPVRTVDG</sequence>
<dbReference type="PROSITE" id="PS00894">
    <property type="entry name" value="HTH_DEOR_1"/>
    <property type="match status" value="1"/>
</dbReference>
<feature type="region of interest" description="Disordered" evidence="4">
    <location>
        <begin position="323"/>
        <end position="342"/>
    </location>
</feature>
<dbReference type="Gene3D" id="1.10.10.10">
    <property type="entry name" value="Winged helix-like DNA-binding domain superfamily/Winged helix DNA-binding domain"/>
    <property type="match status" value="1"/>
</dbReference>
<reference evidence="6 7" key="1">
    <citation type="submission" date="2019-09" db="EMBL/GenBank/DDBJ databases">
        <title>Phylogeny of genus Pseudoclavibacter and closely related genus.</title>
        <authorList>
            <person name="Li Y."/>
        </authorList>
    </citation>
    <scope>NUCLEOTIDE SEQUENCE [LARGE SCALE GENOMIC DNA]</scope>
    <source>
        <strain evidence="6 7">DSM 23821</strain>
    </source>
</reference>
<dbReference type="InterPro" id="IPR026881">
    <property type="entry name" value="WYL_dom"/>
</dbReference>
<organism evidence="6 7">
    <name type="scientific">Pseudoclavibacter chungangensis</name>
    <dbReference type="NCBI Taxonomy" id="587635"/>
    <lineage>
        <taxon>Bacteria</taxon>
        <taxon>Bacillati</taxon>
        <taxon>Actinomycetota</taxon>
        <taxon>Actinomycetes</taxon>
        <taxon>Micrococcales</taxon>
        <taxon>Microbacteriaceae</taxon>
        <taxon>Pseudoclavibacter</taxon>
    </lineage>
</organism>
<evidence type="ECO:0000256" key="3">
    <source>
        <dbReference type="ARBA" id="ARBA00023163"/>
    </source>
</evidence>
<dbReference type="GO" id="GO:0003677">
    <property type="term" value="F:DNA binding"/>
    <property type="evidence" value="ECO:0007669"/>
    <property type="project" value="UniProtKB-KW"/>
</dbReference>
<dbReference type="PANTHER" id="PTHR34580">
    <property type="match status" value="1"/>
</dbReference>
<dbReference type="InterPro" id="IPR001034">
    <property type="entry name" value="DeoR_HTH"/>
</dbReference>
<dbReference type="Proteomes" id="UP000467240">
    <property type="component" value="Unassembled WGS sequence"/>
</dbReference>